<protein>
    <submittedName>
        <fullName evidence="2">Uncharacterized protein</fullName>
    </submittedName>
</protein>
<dbReference type="AlphaFoldDB" id="A0A7C8I9A9"/>
<dbReference type="Proteomes" id="UP000481861">
    <property type="component" value="Unassembled WGS sequence"/>
</dbReference>
<accession>A0A7C8I9A9</accession>
<comment type="caution">
    <text evidence="2">The sequence shown here is derived from an EMBL/GenBank/DDBJ whole genome shotgun (WGS) entry which is preliminary data.</text>
</comment>
<organism evidence="2 3">
    <name type="scientific">Massariosphaeria phaeospora</name>
    <dbReference type="NCBI Taxonomy" id="100035"/>
    <lineage>
        <taxon>Eukaryota</taxon>
        <taxon>Fungi</taxon>
        <taxon>Dikarya</taxon>
        <taxon>Ascomycota</taxon>
        <taxon>Pezizomycotina</taxon>
        <taxon>Dothideomycetes</taxon>
        <taxon>Pleosporomycetidae</taxon>
        <taxon>Pleosporales</taxon>
        <taxon>Pleosporales incertae sedis</taxon>
        <taxon>Massariosphaeria</taxon>
    </lineage>
</organism>
<dbReference type="EMBL" id="JAADJZ010000013">
    <property type="protein sequence ID" value="KAF2870513.1"/>
    <property type="molecule type" value="Genomic_DNA"/>
</dbReference>
<dbReference type="OrthoDB" id="2943660at2759"/>
<sequence>MYDVQVGRESSDPSHDEFDFDIHSNRHRTDRASGAREFASWLCPSQPKLEIDRSSRMRRVPQSKTPTPQSVVKDAEPRNYPSFPGIRICYRTKGATHTCPDSKHQHHGRRSRMPISWYQDAVSRGGCACLRSLFYPNPSQWYLSSPSPSAPSASSAAPFGLPPNHPTVIESGWDPAMVNTSLHADWQNIIDAGYNVRVFLLGPEEMNKPDTIARLGTELLKQDWAVAEVGFGVRGSNRTDLTIELEQLVALFEDKTSDDTVIAFSHSPSSGLETMLRHAALADDCPPGKDLGFETICGSTVCK</sequence>
<gene>
    <name evidence="2" type="ORF">BDV95DRAFT_595257</name>
</gene>
<evidence type="ECO:0000256" key="1">
    <source>
        <dbReference type="SAM" id="MobiDB-lite"/>
    </source>
</evidence>
<reference evidence="2 3" key="1">
    <citation type="submission" date="2020-01" db="EMBL/GenBank/DDBJ databases">
        <authorList>
            <consortium name="DOE Joint Genome Institute"/>
            <person name="Haridas S."/>
            <person name="Albert R."/>
            <person name="Binder M."/>
            <person name="Bloem J."/>
            <person name="Labutti K."/>
            <person name="Salamov A."/>
            <person name="Andreopoulos B."/>
            <person name="Baker S.E."/>
            <person name="Barry K."/>
            <person name="Bills G."/>
            <person name="Bluhm B.H."/>
            <person name="Cannon C."/>
            <person name="Castanera R."/>
            <person name="Culley D.E."/>
            <person name="Daum C."/>
            <person name="Ezra D."/>
            <person name="Gonzalez J.B."/>
            <person name="Henrissat B."/>
            <person name="Kuo A."/>
            <person name="Liang C."/>
            <person name="Lipzen A."/>
            <person name="Lutzoni F."/>
            <person name="Magnuson J."/>
            <person name="Mondo S."/>
            <person name="Nolan M."/>
            <person name="Ohm R."/>
            <person name="Pangilinan J."/>
            <person name="Park H.-J.H."/>
            <person name="Ramirez L."/>
            <person name="Alfaro M."/>
            <person name="Sun H."/>
            <person name="Tritt A."/>
            <person name="Yoshinaga Y."/>
            <person name="Zwiers L.-H.L."/>
            <person name="Turgeon B.G."/>
            <person name="Goodwin S.B."/>
            <person name="Spatafora J.W."/>
            <person name="Crous P.W."/>
            <person name="Grigoriev I.V."/>
        </authorList>
    </citation>
    <scope>NUCLEOTIDE SEQUENCE [LARGE SCALE GENOMIC DNA]</scope>
    <source>
        <strain evidence="2 3">CBS 611.86</strain>
    </source>
</reference>
<evidence type="ECO:0000313" key="3">
    <source>
        <dbReference type="Proteomes" id="UP000481861"/>
    </source>
</evidence>
<name>A0A7C8I9A9_9PLEO</name>
<feature type="compositionally biased region" description="Basic and acidic residues" evidence="1">
    <location>
        <begin position="9"/>
        <end position="22"/>
    </location>
</feature>
<feature type="region of interest" description="Disordered" evidence="1">
    <location>
        <begin position="52"/>
        <end position="77"/>
    </location>
</feature>
<evidence type="ECO:0000313" key="2">
    <source>
        <dbReference type="EMBL" id="KAF2870513.1"/>
    </source>
</evidence>
<proteinExistence type="predicted"/>
<feature type="region of interest" description="Disordered" evidence="1">
    <location>
        <begin position="1"/>
        <end position="22"/>
    </location>
</feature>
<keyword evidence="3" id="KW-1185">Reference proteome</keyword>